<feature type="compositionally biased region" description="Low complexity" evidence="1">
    <location>
        <begin position="59"/>
        <end position="75"/>
    </location>
</feature>
<protein>
    <submittedName>
        <fullName evidence="2">Uncharacterized protein</fullName>
    </submittedName>
</protein>
<keyword evidence="3" id="KW-1185">Reference proteome</keyword>
<evidence type="ECO:0000256" key="1">
    <source>
        <dbReference type="SAM" id="MobiDB-lite"/>
    </source>
</evidence>
<comment type="caution">
    <text evidence="2">The sequence shown here is derived from an EMBL/GenBank/DDBJ whole genome shotgun (WGS) entry which is preliminary data.</text>
</comment>
<reference evidence="2 3" key="1">
    <citation type="journal article" date="2016" name="Genome Biol. Evol.">
        <title>Divergent and convergent evolution of fungal pathogenicity.</title>
        <authorList>
            <person name="Shang Y."/>
            <person name="Xiao G."/>
            <person name="Zheng P."/>
            <person name="Cen K."/>
            <person name="Zhan S."/>
            <person name="Wang C."/>
        </authorList>
    </citation>
    <scope>NUCLEOTIDE SEQUENCE [LARGE SCALE GENOMIC DNA]</scope>
    <source>
        <strain evidence="2 3">RCEF 264</strain>
    </source>
</reference>
<evidence type="ECO:0000313" key="2">
    <source>
        <dbReference type="EMBL" id="OAA57911.1"/>
    </source>
</evidence>
<dbReference type="AlphaFoldDB" id="A0A167QRX9"/>
<feature type="region of interest" description="Disordered" evidence="1">
    <location>
        <begin position="40"/>
        <end position="87"/>
    </location>
</feature>
<dbReference type="Proteomes" id="UP000076874">
    <property type="component" value="Unassembled WGS sequence"/>
</dbReference>
<organism evidence="2 3">
    <name type="scientific">Niveomyces insectorum RCEF 264</name>
    <dbReference type="NCBI Taxonomy" id="1081102"/>
    <lineage>
        <taxon>Eukaryota</taxon>
        <taxon>Fungi</taxon>
        <taxon>Dikarya</taxon>
        <taxon>Ascomycota</taxon>
        <taxon>Pezizomycotina</taxon>
        <taxon>Sordariomycetes</taxon>
        <taxon>Hypocreomycetidae</taxon>
        <taxon>Hypocreales</taxon>
        <taxon>Cordycipitaceae</taxon>
        <taxon>Niveomyces</taxon>
    </lineage>
</organism>
<proteinExistence type="predicted"/>
<evidence type="ECO:0000313" key="3">
    <source>
        <dbReference type="Proteomes" id="UP000076874"/>
    </source>
</evidence>
<gene>
    <name evidence="2" type="ORF">SPI_06796</name>
</gene>
<name>A0A167QRX9_9HYPO</name>
<sequence length="139" mass="15275">MDPGGARDADAAGLYARVPTYAQAGGSAVAQARRLHRWTGTHAPPDAVPRCLGGRHPFPAASGQRRPASRASPARHGPVHQPLHQRGGLRRLDRLEEYVVLHDVMDAYTAYPSVHHRVPLVDSTVWTWWPRLRGLALCD</sequence>
<dbReference type="EMBL" id="AZHD01000013">
    <property type="protein sequence ID" value="OAA57911.1"/>
    <property type="molecule type" value="Genomic_DNA"/>
</dbReference>
<accession>A0A167QRX9</accession>